<evidence type="ECO:0000256" key="1">
    <source>
        <dbReference type="ARBA" id="ARBA00000085"/>
    </source>
</evidence>
<dbReference type="InterPro" id="IPR000014">
    <property type="entry name" value="PAS"/>
</dbReference>
<dbReference type="SUPFAM" id="SSF55874">
    <property type="entry name" value="ATPase domain of HSP90 chaperone/DNA topoisomerase II/histidine kinase"/>
    <property type="match status" value="1"/>
</dbReference>
<dbReference type="PROSITE" id="PS50112">
    <property type="entry name" value="PAS"/>
    <property type="match status" value="1"/>
</dbReference>
<keyword evidence="10" id="KW-1185">Reference proteome</keyword>
<dbReference type="EMBL" id="JBHTIB010000028">
    <property type="protein sequence ID" value="MFD0837306.1"/>
    <property type="molecule type" value="Genomic_DNA"/>
</dbReference>
<evidence type="ECO:0000313" key="10">
    <source>
        <dbReference type="Proteomes" id="UP001597011"/>
    </source>
</evidence>
<evidence type="ECO:0000259" key="6">
    <source>
        <dbReference type="PROSITE" id="PS50109"/>
    </source>
</evidence>
<reference evidence="10" key="1">
    <citation type="journal article" date="2019" name="Int. J. Syst. Evol. Microbiol.">
        <title>The Global Catalogue of Microorganisms (GCM) 10K type strain sequencing project: providing services to taxonomists for standard genome sequencing and annotation.</title>
        <authorList>
            <consortium name="The Broad Institute Genomics Platform"/>
            <consortium name="The Broad Institute Genome Sequencing Center for Infectious Disease"/>
            <person name="Wu L."/>
            <person name="Ma J."/>
        </authorList>
    </citation>
    <scope>NUCLEOTIDE SEQUENCE [LARGE SCALE GENOMIC DNA]</scope>
    <source>
        <strain evidence="10">CCUG 60529</strain>
    </source>
</reference>
<dbReference type="PROSITE" id="PS50113">
    <property type="entry name" value="PAC"/>
    <property type="match status" value="1"/>
</dbReference>
<dbReference type="Proteomes" id="UP001597011">
    <property type="component" value="Unassembled WGS sequence"/>
</dbReference>
<evidence type="ECO:0000313" key="9">
    <source>
        <dbReference type="EMBL" id="MFD0837306.1"/>
    </source>
</evidence>
<dbReference type="NCBIfam" id="TIGR00229">
    <property type="entry name" value="sensory_box"/>
    <property type="match status" value="1"/>
</dbReference>
<dbReference type="PANTHER" id="PTHR43304">
    <property type="entry name" value="PHYTOCHROME-LIKE PROTEIN CPH1"/>
    <property type="match status" value="1"/>
</dbReference>
<keyword evidence="5" id="KW-0418">Kinase</keyword>
<evidence type="ECO:0000259" key="7">
    <source>
        <dbReference type="PROSITE" id="PS50112"/>
    </source>
</evidence>
<dbReference type="InterPro" id="IPR052162">
    <property type="entry name" value="Sensor_kinase/Photoreceptor"/>
</dbReference>
<dbReference type="SMART" id="SM00387">
    <property type="entry name" value="HATPase_c"/>
    <property type="match status" value="1"/>
</dbReference>
<evidence type="ECO:0000256" key="2">
    <source>
        <dbReference type="ARBA" id="ARBA00012438"/>
    </source>
</evidence>
<dbReference type="InterPro" id="IPR035965">
    <property type="entry name" value="PAS-like_dom_sf"/>
</dbReference>
<evidence type="ECO:0000256" key="5">
    <source>
        <dbReference type="ARBA" id="ARBA00022777"/>
    </source>
</evidence>
<name>A0ABW3BYC6_9FLAO</name>
<feature type="domain" description="PAS" evidence="7">
    <location>
        <begin position="9"/>
        <end position="79"/>
    </location>
</feature>
<protein>
    <recommendedName>
        <fullName evidence="2">histidine kinase</fullName>
        <ecNumber evidence="2">2.7.13.3</ecNumber>
    </recommendedName>
</protein>
<dbReference type="Gene3D" id="3.30.565.10">
    <property type="entry name" value="Histidine kinase-like ATPase, C-terminal domain"/>
    <property type="match status" value="1"/>
</dbReference>
<evidence type="ECO:0000256" key="3">
    <source>
        <dbReference type="ARBA" id="ARBA00022553"/>
    </source>
</evidence>
<dbReference type="PANTHER" id="PTHR43304:SF1">
    <property type="entry name" value="PAC DOMAIN-CONTAINING PROTEIN"/>
    <property type="match status" value="1"/>
</dbReference>
<sequence length="365" mass="41727">MPKNISLVKDKLFENIFNYAKGGIAIVGMRGEWIKVNDSIVKQLGYSEEELYKISFQDITHKDDLDIDLENMRLLVQGKIENYEIEKRYFHKNGDIIWALLSVSLVRDEQGLPMYFISQIHDISKQKTDRDQLRVMLNVAKEQNSRLASFAEIITHNLRTHSSNLMILFEFLEEESHSLVKDENFELLKESIFNLNETVTHLTEVAKIKSVEESKIEALNLSDFVTRAIYNVSALAKNINCTIINQVDVSARVKGIPAFLDSIILNFITNAMKYRSPNRDAVIKLSSEVKDDFVVFHVEDNGLGIDLEKFGDKIFQMYKTFHRNKDAIGIGLFITKNHIESIGGHVEVKSRVDSGTTFSVFLKAA</sequence>
<dbReference type="RefSeq" id="WP_379943987.1">
    <property type="nucleotide sequence ID" value="NZ_JBHTIB010000028.1"/>
</dbReference>
<dbReference type="InterPro" id="IPR000700">
    <property type="entry name" value="PAS-assoc_C"/>
</dbReference>
<comment type="caution">
    <text evidence="9">The sequence shown here is derived from an EMBL/GenBank/DDBJ whole genome shotgun (WGS) entry which is preliminary data.</text>
</comment>
<dbReference type="PROSITE" id="PS50109">
    <property type="entry name" value="HIS_KIN"/>
    <property type="match status" value="1"/>
</dbReference>
<dbReference type="InterPro" id="IPR003594">
    <property type="entry name" value="HATPase_dom"/>
</dbReference>
<dbReference type="InterPro" id="IPR036890">
    <property type="entry name" value="HATPase_C_sf"/>
</dbReference>
<dbReference type="InterPro" id="IPR005467">
    <property type="entry name" value="His_kinase_dom"/>
</dbReference>
<gene>
    <name evidence="9" type="ORF">ACFQ0I_16115</name>
</gene>
<dbReference type="PRINTS" id="PR00344">
    <property type="entry name" value="BCTRLSENSOR"/>
</dbReference>
<organism evidence="9 10">
    <name type="scientific">Mariniflexile aquimaris</name>
    <dbReference type="NCBI Taxonomy" id="881009"/>
    <lineage>
        <taxon>Bacteria</taxon>
        <taxon>Pseudomonadati</taxon>
        <taxon>Bacteroidota</taxon>
        <taxon>Flavobacteriia</taxon>
        <taxon>Flavobacteriales</taxon>
        <taxon>Flavobacteriaceae</taxon>
        <taxon>Mariniflexile</taxon>
    </lineage>
</organism>
<keyword evidence="3" id="KW-0597">Phosphoprotein</keyword>
<dbReference type="EC" id="2.7.13.3" evidence="2"/>
<comment type="catalytic activity">
    <reaction evidence="1">
        <text>ATP + protein L-histidine = ADP + protein N-phospho-L-histidine.</text>
        <dbReference type="EC" id="2.7.13.3"/>
    </reaction>
</comment>
<dbReference type="Pfam" id="PF02518">
    <property type="entry name" value="HATPase_c"/>
    <property type="match status" value="1"/>
</dbReference>
<dbReference type="CDD" id="cd00130">
    <property type="entry name" value="PAS"/>
    <property type="match status" value="1"/>
</dbReference>
<evidence type="ECO:0000259" key="8">
    <source>
        <dbReference type="PROSITE" id="PS50113"/>
    </source>
</evidence>
<feature type="domain" description="PAC" evidence="8">
    <location>
        <begin position="83"/>
        <end position="135"/>
    </location>
</feature>
<feature type="domain" description="Histidine kinase" evidence="6">
    <location>
        <begin position="153"/>
        <end position="365"/>
    </location>
</feature>
<proteinExistence type="predicted"/>
<dbReference type="Gene3D" id="3.30.450.20">
    <property type="entry name" value="PAS domain"/>
    <property type="match status" value="1"/>
</dbReference>
<dbReference type="Pfam" id="PF08447">
    <property type="entry name" value="PAS_3"/>
    <property type="match status" value="1"/>
</dbReference>
<keyword evidence="4" id="KW-0808">Transferase</keyword>
<dbReference type="InterPro" id="IPR001610">
    <property type="entry name" value="PAC"/>
</dbReference>
<dbReference type="InterPro" id="IPR013655">
    <property type="entry name" value="PAS_fold_3"/>
</dbReference>
<dbReference type="SMART" id="SM00086">
    <property type="entry name" value="PAC"/>
    <property type="match status" value="1"/>
</dbReference>
<dbReference type="SUPFAM" id="SSF55785">
    <property type="entry name" value="PYP-like sensor domain (PAS domain)"/>
    <property type="match status" value="1"/>
</dbReference>
<evidence type="ECO:0000256" key="4">
    <source>
        <dbReference type="ARBA" id="ARBA00022679"/>
    </source>
</evidence>
<dbReference type="SMART" id="SM00091">
    <property type="entry name" value="PAS"/>
    <property type="match status" value="1"/>
</dbReference>
<dbReference type="InterPro" id="IPR004358">
    <property type="entry name" value="Sig_transdc_His_kin-like_C"/>
</dbReference>
<accession>A0ABW3BYC6</accession>